<dbReference type="AlphaFoldDB" id="A0A2H3BEJ3"/>
<evidence type="ECO:0000256" key="2">
    <source>
        <dbReference type="SAM" id="MobiDB-lite"/>
    </source>
</evidence>
<reference evidence="4" key="1">
    <citation type="journal article" date="2017" name="Nat. Ecol. Evol.">
        <title>Genome expansion and lineage-specific genetic innovations in the forest pathogenic fungi Armillaria.</title>
        <authorList>
            <person name="Sipos G."/>
            <person name="Prasanna A.N."/>
            <person name="Walter M.C."/>
            <person name="O'Connor E."/>
            <person name="Balint B."/>
            <person name="Krizsan K."/>
            <person name="Kiss B."/>
            <person name="Hess J."/>
            <person name="Varga T."/>
            <person name="Slot J."/>
            <person name="Riley R."/>
            <person name="Boka B."/>
            <person name="Rigling D."/>
            <person name="Barry K."/>
            <person name="Lee J."/>
            <person name="Mihaltcheva S."/>
            <person name="LaButti K."/>
            <person name="Lipzen A."/>
            <person name="Waldron R."/>
            <person name="Moloney N.M."/>
            <person name="Sperisen C."/>
            <person name="Kredics L."/>
            <person name="Vagvoelgyi C."/>
            <person name="Patrignani A."/>
            <person name="Fitzpatrick D."/>
            <person name="Nagy I."/>
            <person name="Doyle S."/>
            <person name="Anderson J.B."/>
            <person name="Grigoriev I.V."/>
            <person name="Gueldener U."/>
            <person name="Muensterkoetter M."/>
            <person name="Nagy L.G."/>
        </authorList>
    </citation>
    <scope>NUCLEOTIDE SEQUENCE [LARGE SCALE GENOMIC DNA]</scope>
    <source>
        <strain evidence="4">28-4</strain>
    </source>
</reference>
<protein>
    <submittedName>
        <fullName evidence="3">Uncharacterized protein</fullName>
    </submittedName>
</protein>
<organism evidence="3 4">
    <name type="scientific">Armillaria solidipes</name>
    <dbReference type="NCBI Taxonomy" id="1076256"/>
    <lineage>
        <taxon>Eukaryota</taxon>
        <taxon>Fungi</taxon>
        <taxon>Dikarya</taxon>
        <taxon>Basidiomycota</taxon>
        <taxon>Agaricomycotina</taxon>
        <taxon>Agaricomycetes</taxon>
        <taxon>Agaricomycetidae</taxon>
        <taxon>Agaricales</taxon>
        <taxon>Marasmiineae</taxon>
        <taxon>Physalacriaceae</taxon>
        <taxon>Armillaria</taxon>
    </lineage>
</organism>
<feature type="coiled-coil region" evidence="1">
    <location>
        <begin position="76"/>
        <end position="103"/>
    </location>
</feature>
<proteinExistence type="predicted"/>
<dbReference type="STRING" id="1076256.A0A2H3BEJ3"/>
<evidence type="ECO:0000313" key="3">
    <source>
        <dbReference type="EMBL" id="PBK65452.1"/>
    </source>
</evidence>
<evidence type="ECO:0000256" key="1">
    <source>
        <dbReference type="SAM" id="Coils"/>
    </source>
</evidence>
<evidence type="ECO:0000313" key="4">
    <source>
        <dbReference type="Proteomes" id="UP000218334"/>
    </source>
</evidence>
<accession>A0A2H3BEJ3</accession>
<dbReference type="EMBL" id="KZ293445">
    <property type="protein sequence ID" value="PBK65452.1"/>
    <property type="molecule type" value="Genomic_DNA"/>
</dbReference>
<keyword evidence="4" id="KW-1185">Reference proteome</keyword>
<dbReference type="Proteomes" id="UP000218334">
    <property type="component" value="Unassembled WGS sequence"/>
</dbReference>
<keyword evidence="1" id="KW-0175">Coiled coil</keyword>
<name>A0A2H3BEJ3_9AGAR</name>
<sequence length="408" mass="45247">MLAPTGRAIVLSCLAWYGYRHVAFTLEENRKELSVLRSALAQRNTEVLSLRKALSEPMQQPQKAATPPLWKDSTEMQASRRRISDLNKELEEFRAHNRALTLDVQAGREELRDLGLKLQQSDKLSRARAEELQVAQMYLSTADQFSGVEIIQAVEALNEEISGTAATLADIYEQAERATDKLTTEIPYRHVADILGDMMARFIESNPQYKVLQVAFSAAICTHAGGMVMSWCLRRDPGKEEGWNEVYDHIQQSEKQAIAGKWQALTQRAIEPPSKHDEAEIETVIEETLANILTIAGFDPGDNKLAGTLVGSGIAKKLVELRFCARQGVTSCEMEPVYVAPGLLFNSEVMEDALGRGDLEQQDGEMQICSTMELGLAATEGWGEDNNTSLKILKKAKVILLSGLNNII</sequence>
<feature type="region of interest" description="Disordered" evidence="2">
    <location>
        <begin position="55"/>
        <end position="74"/>
    </location>
</feature>
<gene>
    <name evidence="3" type="ORF">ARMSODRAFT_1022260</name>
</gene>